<evidence type="ECO:0000256" key="1">
    <source>
        <dbReference type="SAM" id="SignalP"/>
    </source>
</evidence>
<evidence type="ECO:0008006" key="4">
    <source>
        <dbReference type="Google" id="ProtNLM"/>
    </source>
</evidence>
<dbReference type="Pfam" id="PF07661">
    <property type="entry name" value="MORN_2"/>
    <property type="match status" value="2"/>
</dbReference>
<dbReference type="HOGENOM" id="CLU_2568927_0_0_0"/>
<dbReference type="PROSITE" id="PS51257">
    <property type="entry name" value="PROKAR_LIPOPROTEIN"/>
    <property type="match status" value="1"/>
</dbReference>
<feature type="signal peptide" evidence="1">
    <location>
        <begin position="1"/>
        <end position="22"/>
    </location>
</feature>
<dbReference type="InterPro" id="IPR011652">
    <property type="entry name" value="MORN_2"/>
</dbReference>
<protein>
    <recommendedName>
        <fullName evidence="4">MORN repeat protein</fullName>
    </recommendedName>
</protein>
<gene>
    <name evidence="2" type="ORF">HMPREF9942_00862</name>
</gene>
<proteinExistence type="predicted"/>
<dbReference type="Gene3D" id="2.20.110.10">
    <property type="entry name" value="Histone H3 K4-specific methyltransferase SET7/9 N-terminal domain"/>
    <property type="match status" value="1"/>
</dbReference>
<name>H1HEG1_9FUSO</name>
<dbReference type="Proteomes" id="UP000004565">
    <property type="component" value="Unassembled WGS sequence"/>
</dbReference>
<evidence type="ECO:0000313" key="2">
    <source>
        <dbReference type="EMBL" id="EHO78791.1"/>
    </source>
</evidence>
<dbReference type="AlphaFoldDB" id="H1HEG1"/>
<dbReference type="RefSeq" id="WP_005909567.1">
    <property type="nucleotide sequence ID" value="NZ_AKCE01000001.1"/>
</dbReference>
<dbReference type="EMBL" id="AGEH01000009">
    <property type="protein sequence ID" value="EHO78791.1"/>
    <property type="molecule type" value="Genomic_DNA"/>
</dbReference>
<reference evidence="2 3" key="1">
    <citation type="submission" date="2011-12" db="EMBL/GenBank/DDBJ databases">
        <title>The Genome Sequence of Fusobacterium nucleatum subsp. animalis OT 420.</title>
        <authorList>
            <consortium name="The Broad Institute Genome Sequencing Platform"/>
            <person name="Earl A."/>
            <person name="Ward D."/>
            <person name="Feldgarden M."/>
            <person name="Gevers D."/>
            <person name="Izard J."/>
            <person name="Blanton J.M."/>
            <person name="Mathney J."/>
            <person name="Tanner A.C."/>
            <person name="Dewhirst F.E."/>
            <person name="Young S.K."/>
            <person name="Zeng Q."/>
            <person name="Gargeya S."/>
            <person name="Fitzgerald M."/>
            <person name="Haas B."/>
            <person name="Abouelleil A."/>
            <person name="Alvarado L."/>
            <person name="Arachchi H.M."/>
            <person name="Berlin A."/>
            <person name="Chapman S.B."/>
            <person name="Gearin G."/>
            <person name="Goldberg J."/>
            <person name="Griggs A."/>
            <person name="Gujja S."/>
            <person name="Hansen M."/>
            <person name="Heiman D."/>
            <person name="Howarth C."/>
            <person name="Larimer J."/>
            <person name="Lui A."/>
            <person name="MacDonald P.J.P."/>
            <person name="McCowen C."/>
            <person name="Montmayeur A."/>
            <person name="Murphy C."/>
            <person name="Neiman D."/>
            <person name="Pearson M."/>
            <person name="Priest M."/>
            <person name="Roberts A."/>
            <person name="Saif S."/>
            <person name="Shea T."/>
            <person name="Sisk P."/>
            <person name="Stolte C."/>
            <person name="Sykes S."/>
            <person name="Wortman J."/>
            <person name="Nusbaum C."/>
            <person name="Birren B."/>
        </authorList>
    </citation>
    <scope>NUCLEOTIDE SEQUENCE [LARGE SCALE GENOMIC DNA]</scope>
    <source>
        <strain evidence="3">F0419</strain>
    </source>
</reference>
<sequence>MKKVKVLFMVIFILLFASCGKPKEVNIKDTEERDGITYVKGESKGFTGIVKDYYDNGNLENEMAFKDGKKDGISKLYYENGNTF</sequence>
<feature type="chain" id="PRO_5003550527" description="MORN repeat protein" evidence="1">
    <location>
        <begin position="23"/>
        <end position="84"/>
    </location>
</feature>
<dbReference type="SUPFAM" id="SSF82185">
    <property type="entry name" value="Histone H3 K4-specific methyltransferase SET7/9 N-terminal domain"/>
    <property type="match status" value="1"/>
</dbReference>
<organism evidence="2 3">
    <name type="scientific">Fusobacterium animalis F0419</name>
    <dbReference type="NCBI Taxonomy" id="999414"/>
    <lineage>
        <taxon>Bacteria</taxon>
        <taxon>Fusobacteriati</taxon>
        <taxon>Fusobacteriota</taxon>
        <taxon>Fusobacteriia</taxon>
        <taxon>Fusobacteriales</taxon>
        <taxon>Fusobacteriaceae</taxon>
        <taxon>Fusobacterium</taxon>
    </lineage>
</organism>
<dbReference type="PATRIC" id="fig|999414.3.peg.862"/>
<evidence type="ECO:0000313" key="3">
    <source>
        <dbReference type="Proteomes" id="UP000004565"/>
    </source>
</evidence>
<keyword evidence="1" id="KW-0732">Signal</keyword>
<accession>H1HEG1</accession>
<comment type="caution">
    <text evidence="2">The sequence shown here is derived from an EMBL/GenBank/DDBJ whole genome shotgun (WGS) entry which is preliminary data.</text>
</comment>